<gene>
    <name evidence="1" type="ORF">C8R41DRAFT_766903</name>
</gene>
<comment type="caution">
    <text evidence="1">The sequence shown here is derived from an EMBL/GenBank/DDBJ whole genome shotgun (WGS) entry which is preliminary data.</text>
</comment>
<name>A0ABQ8VGF7_9AGAR</name>
<evidence type="ECO:0000313" key="2">
    <source>
        <dbReference type="Proteomes" id="UP001150217"/>
    </source>
</evidence>
<organism evidence="1 2">
    <name type="scientific">Lentinula lateritia</name>
    <dbReference type="NCBI Taxonomy" id="40482"/>
    <lineage>
        <taxon>Eukaryota</taxon>
        <taxon>Fungi</taxon>
        <taxon>Dikarya</taxon>
        <taxon>Basidiomycota</taxon>
        <taxon>Agaricomycotina</taxon>
        <taxon>Agaricomycetes</taxon>
        <taxon>Agaricomycetidae</taxon>
        <taxon>Agaricales</taxon>
        <taxon>Marasmiineae</taxon>
        <taxon>Omphalotaceae</taxon>
        <taxon>Lentinula</taxon>
    </lineage>
</organism>
<protein>
    <submittedName>
        <fullName evidence="1">Uncharacterized protein</fullName>
    </submittedName>
</protein>
<reference evidence="1" key="1">
    <citation type="submission" date="2022-08" db="EMBL/GenBank/DDBJ databases">
        <title>A Global Phylogenomic Analysis of the Shiitake Genus Lentinula.</title>
        <authorList>
            <consortium name="DOE Joint Genome Institute"/>
            <person name="Sierra-Patev S."/>
            <person name="Min B."/>
            <person name="Naranjo-Ortiz M."/>
            <person name="Looney B."/>
            <person name="Konkel Z."/>
            <person name="Slot J.C."/>
            <person name="Sakamoto Y."/>
            <person name="Steenwyk J.L."/>
            <person name="Rokas A."/>
            <person name="Carro J."/>
            <person name="Camarero S."/>
            <person name="Ferreira P."/>
            <person name="Molpeceres G."/>
            <person name="Ruiz-Duenas F.J."/>
            <person name="Serrano A."/>
            <person name="Henrissat B."/>
            <person name="Drula E."/>
            <person name="Hughes K.W."/>
            <person name="Mata J.L."/>
            <person name="Ishikawa N.K."/>
            <person name="Vargas-Isla R."/>
            <person name="Ushijima S."/>
            <person name="Smith C.A."/>
            <person name="Ahrendt S."/>
            <person name="Andreopoulos W."/>
            <person name="He G."/>
            <person name="Labutti K."/>
            <person name="Lipzen A."/>
            <person name="Ng V."/>
            <person name="Riley R."/>
            <person name="Sandor L."/>
            <person name="Barry K."/>
            <person name="Martinez A.T."/>
            <person name="Xiao Y."/>
            <person name="Gibbons J.G."/>
            <person name="Terashima K."/>
            <person name="Grigoriev I.V."/>
            <person name="Hibbett D.S."/>
        </authorList>
    </citation>
    <scope>NUCLEOTIDE SEQUENCE</scope>
    <source>
        <strain evidence="1">RHP3577 ss4</strain>
    </source>
</reference>
<proteinExistence type="predicted"/>
<dbReference type="EMBL" id="JANVFT010000044">
    <property type="protein sequence ID" value="KAJ4489142.1"/>
    <property type="molecule type" value="Genomic_DNA"/>
</dbReference>
<sequence length="85" mass="9486">LLHIAPSIKATGPVWCYWAFPMERYCGAIQPAIRSCRFPFASLAQYVLEDAHLTQIKVFYNKIDELSLQSGHKGLVRGACQVASC</sequence>
<keyword evidence="2" id="KW-1185">Reference proteome</keyword>
<evidence type="ECO:0000313" key="1">
    <source>
        <dbReference type="EMBL" id="KAJ4489142.1"/>
    </source>
</evidence>
<accession>A0ABQ8VGF7</accession>
<dbReference type="Proteomes" id="UP001150217">
    <property type="component" value="Unassembled WGS sequence"/>
</dbReference>
<feature type="non-terminal residue" evidence="1">
    <location>
        <position position="1"/>
    </location>
</feature>